<keyword evidence="9 11" id="KW-0030">Aminoacyl-tRNA synthetase</keyword>
<dbReference type="InterPro" id="IPR004154">
    <property type="entry name" value="Anticodon-bd"/>
</dbReference>
<comment type="caution">
    <text evidence="14">The sequence shown here is derived from an EMBL/GenBank/DDBJ whole genome shotgun (WGS) entry which is preliminary data.</text>
</comment>
<dbReference type="EC" id="6.1.1.21" evidence="11"/>
<dbReference type="InterPro" id="IPR033656">
    <property type="entry name" value="HisRS_anticodon"/>
</dbReference>
<reference evidence="14 15" key="1">
    <citation type="submission" date="2016-09" db="EMBL/GenBank/DDBJ databases">
        <title>Genome-resolved meta-omics ties microbial dynamics to process performance in biotechnology for thiocyanate degradation.</title>
        <authorList>
            <person name="Kantor R.S."/>
            <person name="Huddy R.J."/>
            <person name="Iyer R."/>
            <person name="Thomas B.C."/>
            <person name="Brown C.T."/>
            <person name="Anantharaman K."/>
            <person name="Tringe S."/>
            <person name="Hettich R.L."/>
            <person name="Harrison S.T."/>
            <person name="Banfield J.F."/>
        </authorList>
    </citation>
    <scope>NUCLEOTIDE SEQUENCE [LARGE SCALE GENOMIC DNA]</scope>
    <source>
        <strain evidence="14">59-99</strain>
    </source>
</reference>
<evidence type="ECO:0000313" key="14">
    <source>
        <dbReference type="EMBL" id="OJX57953.1"/>
    </source>
</evidence>
<evidence type="ECO:0000313" key="15">
    <source>
        <dbReference type="Proteomes" id="UP000184233"/>
    </source>
</evidence>
<name>A0A1M3KZH2_9BACT</name>
<keyword evidence="8 11" id="KW-0648">Protein biosynthesis</keyword>
<dbReference type="InterPro" id="IPR006195">
    <property type="entry name" value="aa-tRNA-synth_II"/>
</dbReference>
<comment type="subunit">
    <text evidence="3 11">Homodimer.</text>
</comment>
<dbReference type="CDD" id="cd00859">
    <property type="entry name" value="HisRS_anticodon"/>
    <property type="match status" value="1"/>
</dbReference>
<dbReference type="PANTHER" id="PTHR43707:SF1">
    <property type="entry name" value="HISTIDINE--TRNA LIGASE, MITOCHONDRIAL-RELATED"/>
    <property type="match status" value="1"/>
</dbReference>
<dbReference type="InterPro" id="IPR036621">
    <property type="entry name" value="Anticodon-bd_dom_sf"/>
</dbReference>
<dbReference type="InterPro" id="IPR004516">
    <property type="entry name" value="HisRS/HisZ"/>
</dbReference>
<evidence type="ECO:0000256" key="9">
    <source>
        <dbReference type="ARBA" id="ARBA00023146"/>
    </source>
</evidence>
<dbReference type="InterPro" id="IPR041715">
    <property type="entry name" value="HisRS-like_core"/>
</dbReference>
<evidence type="ECO:0000256" key="1">
    <source>
        <dbReference type="ARBA" id="ARBA00004496"/>
    </source>
</evidence>
<dbReference type="PANTHER" id="PTHR43707">
    <property type="entry name" value="HISTIDYL-TRNA SYNTHETASE"/>
    <property type="match status" value="1"/>
</dbReference>
<feature type="binding site" evidence="12">
    <location>
        <position position="129"/>
    </location>
    <ligand>
        <name>L-histidine</name>
        <dbReference type="ChEBI" id="CHEBI:57595"/>
    </ligand>
</feature>
<dbReference type="EMBL" id="MKVH01000020">
    <property type="protein sequence ID" value="OJX57953.1"/>
    <property type="molecule type" value="Genomic_DNA"/>
</dbReference>
<keyword evidence="6 11" id="KW-0547">Nucleotide-binding</keyword>
<dbReference type="SUPFAM" id="SSF52954">
    <property type="entry name" value="Class II aaRS ABD-related"/>
    <property type="match status" value="1"/>
</dbReference>
<feature type="binding site" evidence="12">
    <location>
        <position position="125"/>
    </location>
    <ligand>
        <name>L-histidine</name>
        <dbReference type="ChEBI" id="CHEBI:57595"/>
    </ligand>
</feature>
<dbReference type="GO" id="GO:0006427">
    <property type="term" value="P:histidyl-tRNA aminoacylation"/>
    <property type="evidence" value="ECO:0007669"/>
    <property type="project" value="UniProtKB-UniRule"/>
</dbReference>
<dbReference type="HAMAP" id="MF_00127">
    <property type="entry name" value="His_tRNA_synth"/>
    <property type="match status" value="1"/>
</dbReference>
<evidence type="ECO:0000256" key="4">
    <source>
        <dbReference type="ARBA" id="ARBA00022490"/>
    </source>
</evidence>
<keyword evidence="4 11" id="KW-0963">Cytoplasm</keyword>
<dbReference type="CDD" id="cd00773">
    <property type="entry name" value="HisRS-like_core"/>
    <property type="match status" value="1"/>
</dbReference>
<dbReference type="GO" id="GO:0004821">
    <property type="term" value="F:histidine-tRNA ligase activity"/>
    <property type="evidence" value="ECO:0007669"/>
    <property type="project" value="UniProtKB-UniRule"/>
</dbReference>
<feature type="binding site" evidence="12">
    <location>
        <begin position="80"/>
        <end position="82"/>
    </location>
    <ligand>
        <name>L-histidine</name>
        <dbReference type="ChEBI" id="CHEBI:57595"/>
    </ligand>
</feature>
<dbReference type="Pfam" id="PF03129">
    <property type="entry name" value="HGTP_anticodon"/>
    <property type="match status" value="1"/>
</dbReference>
<accession>A0A1M3KZH2</accession>
<evidence type="ECO:0000256" key="11">
    <source>
        <dbReference type="HAMAP-Rule" id="MF_00127"/>
    </source>
</evidence>
<keyword evidence="5 11" id="KW-0436">Ligase</keyword>
<keyword evidence="7 11" id="KW-0067">ATP-binding</keyword>
<dbReference type="GO" id="GO:0005524">
    <property type="term" value="F:ATP binding"/>
    <property type="evidence" value="ECO:0007669"/>
    <property type="project" value="UniProtKB-UniRule"/>
</dbReference>
<dbReference type="Gene3D" id="3.30.930.10">
    <property type="entry name" value="Bira Bifunctional Protein, Domain 2"/>
    <property type="match status" value="1"/>
</dbReference>
<dbReference type="Gene3D" id="3.40.50.800">
    <property type="entry name" value="Anticodon-binding domain"/>
    <property type="match status" value="1"/>
</dbReference>
<dbReference type="Proteomes" id="UP000184233">
    <property type="component" value="Unassembled WGS sequence"/>
</dbReference>
<dbReference type="GO" id="GO:0005737">
    <property type="term" value="C:cytoplasm"/>
    <property type="evidence" value="ECO:0007669"/>
    <property type="project" value="UniProtKB-SubCell"/>
</dbReference>
<feature type="domain" description="Aminoacyl-transfer RNA synthetases class-II family profile" evidence="13">
    <location>
        <begin position="1"/>
        <end position="321"/>
    </location>
</feature>
<evidence type="ECO:0000259" key="13">
    <source>
        <dbReference type="PROSITE" id="PS50862"/>
    </source>
</evidence>
<evidence type="ECO:0000256" key="3">
    <source>
        <dbReference type="ARBA" id="ARBA00011738"/>
    </source>
</evidence>
<evidence type="ECO:0000256" key="10">
    <source>
        <dbReference type="ARBA" id="ARBA00047639"/>
    </source>
</evidence>
<dbReference type="InterPro" id="IPR045864">
    <property type="entry name" value="aa-tRNA-synth_II/BPL/LPL"/>
</dbReference>
<feature type="binding site" evidence="12">
    <location>
        <begin position="260"/>
        <end position="261"/>
    </location>
    <ligand>
        <name>L-histidine</name>
        <dbReference type="ChEBI" id="CHEBI:57595"/>
    </ligand>
</feature>
<dbReference type="FunFam" id="3.30.930.10:FF:000005">
    <property type="entry name" value="Histidine--tRNA ligase"/>
    <property type="match status" value="1"/>
</dbReference>
<dbReference type="PROSITE" id="PS50862">
    <property type="entry name" value="AA_TRNA_LIGASE_II"/>
    <property type="match status" value="1"/>
</dbReference>
<gene>
    <name evidence="11" type="primary">hisS</name>
    <name evidence="14" type="ORF">BGO89_06010</name>
</gene>
<evidence type="ECO:0000256" key="7">
    <source>
        <dbReference type="ARBA" id="ARBA00022840"/>
    </source>
</evidence>
<comment type="catalytic activity">
    <reaction evidence="10 11">
        <text>tRNA(His) + L-histidine + ATP = L-histidyl-tRNA(His) + AMP + diphosphate + H(+)</text>
        <dbReference type="Rhea" id="RHEA:17313"/>
        <dbReference type="Rhea" id="RHEA-COMP:9665"/>
        <dbReference type="Rhea" id="RHEA-COMP:9689"/>
        <dbReference type="ChEBI" id="CHEBI:15378"/>
        <dbReference type="ChEBI" id="CHEBI:30616"/>
        <dbReference type="ChEBI" id="CHEBI:33019"/>
        <dbReference type="ChEBI" id="CHEBI:57595"/>
        <dbReference type="ChEBI" id="CHEBI:78442"/>
        <dbReference type="ChEBI" id="CHEBI:78527"/>
        <dbReference type="ChEBI" id="CHEBI:456215"/>
        <dbReference type="EC" id="6.1.1.21"/>
    </reaction>
</comment>
<comment type="similarity">
    <text evidence="2 11">Belongs to the class-II aminoacyl-tRNA synthetase family.</text>
</comment>
<evidence type="ECO:0000256" key="5">
    <source>
        <dbReference type="ARBA" id="ARBA00022598"/>
    </source>
</evidence>
<proteinExistence type="inferred from homology"/>
<organism evidence="14 15">
    <name type="scientific">Candidatus Kapaibacterium thiocyanatum</name>
    <dbReference type="NCBI Taxonomy" id="1895771"/>
    <lineage>
        <taxon>Bacteria</taxon>
        <taxon>Pseudomonadati</taxon>
        <taxon>Candidatus Kapaibacteriota</taxon>
        <taxon>Candidatus Kapaibacteriia</taxon>
        <taxon>Candidatus Kapaibacteriales</taxon>
        <taxon>Candidatus Kapaibacteriaceae</taxon>
        <taxon>Candidatus Kapaibacterium</taxon>
    </lineage>
</organism>
<feature type="binding site" evidence="12">
    <location>
        <position position="111"/>
    </location>
    <ligand>
        <name>L-histidine</name>
        <dbReference type="ChEBI" id="CHEBI:57595"/>
    </ligand>
</feature>
<evidence type="ECO:0000256" key="8">
    <source>
        <dbReference type="ARBA" id="ARBA00022917"/>
    </source>
</evidence>
<dbReference type="Pfam" id="PF13393">
    <property type="entry name" value="tRNA-synt_His"/>
    <property type="match status" value="1"/>
</dbReference>
<protein>
    <recommendedName>
        <fullName evidence="11">Histidine--tRNA ligase</fullName>
        <ecNumber evidence="11">6.1.1.21</ecNumber>
    </recommendedName>
    <alternativeName>
        <fullName evidence="11">Histidyl-tRNA synthetase</fullName>
        <shortName evidence="11">HisRS</shortName>
    </alternativeName>
</protein>
<sequence>MVQTVRGMRDIFGPEMAAWHLAERVFRDCSQAYGYEEFRTPVLEHTELFARGIGADTDIVGKEMYTFEDRSGDSLTMRPEMTASVVRAAIEHSLLRHSPVTRLWYAAPIFRHERPQKGRYRQFHQYGAECLGSPYPESDVEIILLAHDVIKAIGITQWRLEINTLGTAESRAAYRAALVDYFERHVERLSDDSRRRLQTNPLRILDSKEEADKEIVAHAPRLHDHLDEASRVHFAAVRSMLDAAQVDYVVNPVMVRGLDYYCHTVFEFVTDALGTQNAIGGGGRYDPLFAMLGGGDVPAVGFSLGVERILLLLEQENGGWPAGDATDAYICAIGDAARLPVQLIATRLRRKGMAVTTDVLRRSIKAQMKDANRADAVWTITIGDDELANGTCVIKHMATGEQQTVPQQTIEEHLRR</sequence>
<evidence type="ECO:0000256" key="2">
    <source>
        <dbReference type="ARBA" id="ARBA00008226"/>
    </source>
</evidence>
<dbReference type="NCBIfam" id="TIGR00442">
    <property type="entry name" value="hisS"/>
    <property type="match status" value="1"/>
</dbReference>
<evidence type="ECO:0000256" key="12">
    <source>
        <dbReference type="PIRSR" id="PIRSR001549-1"/>
    </source>
</evidence>
<dbReference type="PIRSF" id="PIRSF001549">
    <property type="entry name" value="His-tRNA_synth"/>
    <property type="match status" value="1"/>
</dbReference>
<feature type="binding site" evidence="12">
    <location>
        <position position="256"/>
    </location>
    <ligand>
        <name>L-histidine</name>
        <dbReference type="ChEBI" id="CHEBI:57595"/>
    </ligand>
</feature>
<dbReference type="SUPFAM" id="SSF55681">
    <property type="entry name" value="Class II aaRS and biotin synthetases"/>
    <property type="match status" value="1"/>
</dbReference>
<dbReference type="STRING" id="1895771.BGO89_06010"/>
<dbReference type="AlphaFoldDB" id="A0A1M3KZH2"/>
<evidence type="ECO:0000256" key="6">
    <source>
        <dbReference type="ARBA" id="ARBA00022741"/>
    </source>
</evidence>
<comment type="subcellular location">
    <subcellularLocation>
        <location evidence="1 11">Cytoplasm</location>
    </subcellularLocation>
</comment>
<dbReference type="InterPro" id="IPR015807">
    <property type="entry name" value="His-tRNA-ligase"/>
</dbReference>